<organism evidence="2 3">
    <name type="scientific">Geothermobacter ehrlichii</name>
    <dbReference type="NCBI Taxonomy" id="213224"/>
    <lineage>
        <taxon>Bacteria</taxon>
        <taxon>Pseudomonadati</taxon>
        <taxon>Thermodesulfobacteriota</taxon>
        <taxon>Desulfuromonadia</taxon>
        <taxon>Desulfuromonadales</taxon>
        <taxon>Geothermobacteraceae</taxon>
        <taxon>Geothermobacter</taxon>
    </lineage>
</organism>
<evidence type="ECO:0000259" key="1">
    <source>
        <dbReference type="SMART" id="SM00849"/>
    </source>
</evidence>
<proteinExistence type="predicted"/>
<feature type="domain" description="Metallo-beta-lactamase" evidence="1">
    <location>
        <begin position="22"/>
        <end position="180"/>
    </location>
</feature>
<comment type="caution">
    <text evidence="2">The sequence shown here is derived from an EMBL/GenBank/DDBJ whole genome shotgun (WGS) entry which is preliminary data.</text>
</comment>
<dbReference type="SMART" id="SM00849">
    <property type="entry name" value="Lactamase_B"/>
    <property type="match status" value="1"/>
</dbReference>
<gene>
    <name evidence="2" type="ORF">EDC39_11145</name>
</gene>
<evidence type="ECO:0000313" key="3">
    <source>
        <dbReference type="Proteomes" id="UP000324159"/>
    </source>
</evidence>
<dbReference type="SUPFAM" id="SSF56281">
    <property type="entry name" value="Metallo-hydrolase/oxidoreductase"/>
    <property type="match status" value="1"/>
</dbReference>
<dbReference type="PANTHER" id="PTHR42663:SF6">
    <property type="entry name" value="HYDROLASE C777.06C-RELATED"/>
    <property type="match status" value="1"/>
</dbReference>
<protein>
    <submittedName>
        <fullName evidence="2">Ribonuclease BN (tRNA processing enzyme)</fullName>
    </submittedName>
</protein>
<dbReference type="PANTHER" id="PTHR42663">
    <property type="entry name" value="HYDROLASE C777.06C-RELATED-RELATED"/>
    <property type="match status" value="1"/>
</dbReference>
<dbReference type="Proteomes" id="UP000324159">
    <property type="component" value="Unassembled WGS sequence"/>
</dbReference>
<evidence type="ECO:0000313" key="2">
    <source>
        <dbReference type="EMBL" id="TYO97115.1"/>
    </source>
</evidence>
<dbReference type="EMBL" id="VNIB01000011">
    <property type="protein sequence ID" value="TYO97115.1"/>
    <property type="molecule type" value="Genomic_DNA"/>
</dbReference>
<accession>A0A5D3WG29</accession>
<name>A0A5D3WG29_9BACT</name>
<dbReference type="InterPro" id="IPR001279">
    <property type="entry name" value="Metallo-B-lactamas"/>
</dbReference>
<sequence length="242" mass="26215">MMKLTFLGTRSSLLQQHPHHRQHSSLLVECDGHRVMIDCGGDFGEQLSRIAPDALVLTHAHEDHAGGLAAGSPCPVHLTEATARILRRQGYDPERWQPAEKLSLVFGRLRIRSFAVYHSLRAPAVGLRLEDGRSCCIYLSDVAMLGKNASFLAGADLYIGDGTCFGDELVRIEQGVPCGHAAITSQLAWAATAGIRRVLMTHCGPEICRDEDRAQRTIAGLGARLGLQAAFARDGQSVVLAE</sequence>
<reference evidence="2 3" key="1">
    <citation type="submission" date="2019-07" db="EMBL/GenBank/DDBJ databases">
        <title>Genomic Encyclopedia of Type Strains, Phase IV (KMG-IV): sequencing the most valuable type-strain genomes for metagenomic binning, comparative biology and taxonomic classification.</title>
        <authorList>
            <person name="Goeker M."/>
        </authorList>
    </citation>
    <scope>NUCLEOTIDE SEQUENCE [LARGE SCALE GENOMIC DNA]</scope>
    <source>
        <strain evidence="2 3">SS015</strain>
    </source>
</reference>
<dbReference type="Gene3D" id="3.60.15.10">
    <property type="entry name" value="Ribonuclease Z/Hydroxyacylglutathione hydrolase-like"/>
    <property type="match status" value="1"/>
</dbReference>
<dbReference type="Pfam" id="PF12706">
    <property type="entry name" value="Lactamase_B_2"/>
    <property type="match status" value="1"/>
</dbReference>
<dbReference type="AlphaFoldDB" id="A0A5D3WG29"/>
<dbReference type="InterPro" id="IPR036866">
    <property type="entry name" value="RibonucZ/Hydroxyglut_hydro"/>
</dbReference>
<keyword evidence="3" id="KW-1185">Reference proteome</keyword>